<evidence type="ECO:0000256" key="4">
    <source>
        <dbReference type="ARBA" id="ARBA00013858"/>
    </source>
</evidence>
<dbReference type="SUPFAM" id="SSF54690">
    <property type="entry name" value="Molybdopterin synthase subunit MoaE"/>
    <property type="match status" value="1"/>
</dbReference>
<evidence type="ECO:0000256" key="11">
    <source>
        <dbReference type="ARBA" id="ARBA00049878"/>
    </source>
</evidence>
<dbReference type="Gene3D" id="3.90.1170.40">
    <property type="entry name" value="Molybdopterin biosynthesis MoaE subunit"/>
    <property type="match status" value="1"/>
</dbReference>
<evidence type="ECO:0000256" key="3">
    <source>
        <dbReference type="ARBA" id="ARBA00011950"/>
    </source>
</evidence>
<keyword evidence="5" id="KW-0501">Molybdenum cofactor biosynthesis</keyword>
<comment type="caution">
    <text evidence="12">The sequence shown here is derived from an EMBL/GenBank/DDBJ whole genome shotgun (WGS) entry which is preliminary data.</text>
</comment>
<sequence length="158" mass="17354">MHIRVELGPAPIDNLTLARSFRAGLNQGSSSLGAICSFEGLVREYGDDRNVIALELEHYPGMTERSLREIAEHAAERWQLLAIAIVHRVGRIELGEVVVVVSVASSHRHAAFEACAYIMDRLKTEAPFWKKEISASGQSWVASKDSDGLAAARWAAKD</sequence>
<protein>
    <recommendedName>
        <fullName evidence="4">Molybdopterin synthase catalytic subunit</fullName>
        <ecNumber evidence="3">2.8.1.12</ecNumber>
    </recommendedName>
    <alternativeName>
        <fullName evidence="9">MPT synthase subunit 2</fullName>
    </alternativeName>
    <alternativeName>
        <fullName evidence="7">Molybdenum cofactor biosynthesis protein E</fullName>
    </alternativeName>
    <alternativeName>
        <fullName evidence="8">Molybdopterin-converting factor large subunit</fullName>
    </alternativeName>
    <alternativeName>
        <fullName evidence="10">Molybdopterin-converting factor subunit 2</fullName>
    </alternativeName>
</protein>
<dbReference type="EMBL" id="BAABBO010000012">
    <property type="protein sequence ID" value="GAA3969294.1"/>
    <property type="molecule type" value="Genomic_DNA"/>
</dbReference>
<evidence type="ECO:0000256" key="8">
    <source>
        <dbReference type="ARBA" id="ARBA00030407"/>
    </source>
</evidence>
<accession>A0ABP7PPS4</accession>
<dbReference type="Proteomes" id="UP001501337">
    <property type="component" value="Unassembled WGS sequence"/>
</dbReference>
<reference evidence="13" key="1">
    <citation type="journal article" date="2019" name="Int. J. Syst. Evol. Microbiol.">
        <title>The Global Catalogue of Microorganisms (GCM) 10K type strain sequencing project: providing services to taxonomists for standard genome sequencing and annotation.</title>
        <authorList>
            <consortium name="The Broad Institute Genomics Platform"/>
            <consortium name="The Broad Institute Genome Sequencing Center for Infectious Disease"/>
            <person name="Wu L."/>
            <person name="Ma J."/>
        </authorList>
    </citation>
    <scope>NUCLEOTIDE SEQUENCE [LARGE SCALE GENOMIC DNA]</scope>
    <source>
        <strain evidence="13">JCM 17555</strain>
    </source>
</reference>
<comment type="pathway">
    <text evidence="1">Cofactor biosynthesis; molybdopterin biosynthesis.</text>
</comment>
<evidence type="ECO:0000313" key="13">
    <source>
        <dbReference type="Proteomes" id="UP001501337"/>
    </source>
</evidence>
<evidence type="ECO:0000256" key="2">
    <source>
        <dbReference type="ARBA" id="ARBA00005426"/>
    </source>
</evidence>
<name>A0ABP7PPS4_9GAMM</name>
<dbReference type="InterPro" id="IPR003448">
    <property type="entry name" value="Mopterin_biosynth_MoaE"/>
</dbReference>
<dbReference type="RefSeq" id="WP_344807580.1">
    <property type="nucleotide sequence ID" value="NZ_BAABBO010000012.1"/>
</dbReference>
<evidence type="ECO:0000256" key="6">
    <source>
        <dbReference type="ARBA" id="ARBA00026066"/>
    </source>
</evidence>
<proteinExistence type="inferred from homology"/>
<evidence type="ECO:0000256" key="10">
    <source>
        <dbReference type="ARBA" id="ARBA00032474"/>
    </source>
</evidence>
<dbReference type="EC" id="2.8.1.12" evidence="3"/>
<evidence type="ECO:0000256" key="7">
    <source>
        <dbReference type="ARBA" id="ARBA00029745"/>
    </source>
</evidence>
<dbReference type="InterPro" id="IPR036563">
    <property type="entry name" value="MoaE_sf"/>
</dbReference>
<dbReference type="Pfam" id="PF02391">
    <property type="entry name" value="MoaE"/>
    <property type="match status" value="1"/>
</dbReference>
<comment type="catalytic activity">
    <reaction evidence="11">
        <text>2 [molybdopterin-synthase sulfur-carrier protein]-C-terminal-Gly-aminoethanethioate + cyclic pyranopterin phosphate + H2O = molybdopterin + 2 [molybdopterin-synthase sulfur-carrier protein]-C-terminal Gly-Gly + 2 H(+)</text>
        <dbReference type="Rhea" id="RHEA:26333"/>
        <dbReference type="Rhea" id="RHEA-COMP:12202"/>
        <dbReference type="Rhea" id="RHEA-COMP:19907"/>
        <dbReference type="ChEBI" id="CHEBI:15377"/>
        <dbReference type="ChEBI" id="CHEBI:15378"/>
        <dbReference type="ChEBI" id="CHEBI:58698"/>
        <dbReference type="ChEBI" id="CHEBI:59648"/>
        <dbReference type="ChEBI" id="CHEBI:90778"/>
        <dbReference type="ChEBI" id="CHEBI:232372"/>
        <dbReference type="EC" id="2.8.1.12"/>
    </reaction>
</comment>
<evidence type="ECO:0000256" key="5">
    <source>
        <dbReference type="ARBA" id="ARBA00023150"/>
    </source>
</evidence>
<gene>
    <name evidence="12" type="primary">moaE</name>
    <name evidence="12" type="ORF">GCM10022278_28820</name>
</gene>
<dbReference type="CDD" id="cd00756">
    <property type="entry name" value="MoaE"/>
    <property type="match status" value="1"/>
</dbReference>
<evidence type="ECO:0000256" key="1">
    <source>
        <dbReference type="ARBA" id="ARBA00005046"/>
    </source>
</evidence>
<comment type="subunit">
    <text evidence="6">Heterotetramer of 2 MoaD subunits and 2 MoaE subunits. Also stable as homodimer. The enzyme changes between these two forms during catalysis.</text>
</comment>
<comment type="similarity">
    <text evidence="2">Belongs to the MoaE family.</text>
</comment>
<organism evidence="12 13">
    <name type="scientific">Allohahella marinimesophila</name>
    <dbReference type="NCBI Taxonomy" id="1054972"/>
    <lineage>
        <taxon>Bacteria</taxon>
        <taxon>Pseudomonadati</taxon>
        <taxon>Pseudomonadota</taxon>
        <taxon>Gammaproteobacteria</taxon>
        <taxon>Oceanospirillales</taxon>
        <taxon>Hahellaceae</taxon>
        <taxon>Allohahella</taxon>
    </lineage>
</organism>
<dbReference type="PANTHER" id="PTHR23404">
    <property type="entry name" value="MOLYBDOPTERIN SYNTHASE RELATED"/>
    <property type="match status" value="1"/>
</dbReference>
<keyword evidence="13" id="KW-1185">Reference proteome</keyword>
<evidence type="ECO:0000256" key="9">
    <source>
        <dbReference type="ARBA" id="ARBA00030781"/>
    </source>
</evidence>
<evidence type="ECO:0000313" key="12">
    <source>
        <dbReference type="EMBL" id="GAA3969294.1"/>
    </source>
</evidence>